<dbReference type="PIRSF" id="PIRSF028063">
    <property type="entry name" value="UCP028063"/>
    <property type="match status" value="1"/>
</dbReference>
<dbReference type="RefSeq" id="WP_119088202.1">
    <property type="nucleotide sequence ID" value="NZ_QXIV01000057.1"/>
</dbReference>
<dbReference type="InterPro" id="IPR024402">
    <property type="entry name" value="DUF2726"/>
</dbReference>
<sequence>MLLTLLKQYWWIILIVVALLVLQSTKGSRNKGTPSEKLGDLPYVLKRYLMSRAERSFFGVLEQVTDSSKYYIFPQVSLNNLVTVKNGTGSYLAFHNKVDRKSVDFALFEKSTISPVLAIELDDSSHDREDRQERDAFVDGVLAKAGLPLLHVRAQAAYDPKQLAASIGEAINRQQQAS</sequence>
<organism evidence="3 5">
    <name type="scientific">Candidatus Cryosericum hinesii</name>
    <dbReference type="NCBI Taxonomy" id="2290915"/>
    <lineage>
        <taxon>Bacteria</taxon>
        <taxon>Pseudomonadati</taxon>
        <taxon>Caldisericota/Cryosericota group</taxon>
        <taxon>Candidatus Cryosericota</taxon>
        <taxon>Candidatus Cryosericia</taxon>
        <taxon>Candidatus Cryosericales</taxon>
        <taxon>Candidatus Cryosericaceae</taxon>
        <taxon>Candidatus Cryosericum</taxon>
    </lineage>
</organism>
<name>A0A398DRM2_9BACT</name>
<dbReference type="AlphaFoldDB" id="A0A398DRM2"/>
<protein>
    <submittedName>
        <fullName evidence="3">DUF2726 domain-containing protein</fullName>
    </submittedName>
</protein>
<evidence type="ECO:0000259" key="1">
    <source>
        <dbReference type="Pfam" id="PF10881"/>
    </source>
</evidence>
<dbReference type="Proteomes" id="UP000266042">
    <property type="component" value="Unassembled WGS sequence"/>
</dbReference>
<accession>A0A398DRM2</accession>
<evidence type="ECO:0000313" key="3">
    <source>
        <dbReference type="EMBL" id="RIE14757.1"/>
    </source>
</evidence>
<keyword evidence="4" id="KW-1185">Reference proteome</keyword>
<reference evidence="4 5" key="1">
    <citation type="submission" date="2018-09" db="EMBL/GenBank/DDBJ databases">
        <title>Discovery and Ecogenomic Context for Candidatus Cryosericales, a Global Caldiserica Order Active in Thawing Permafrost.</title>
        <authorList>
            <person name="Martinez M.A."/>
            <person name="Woodcroft B.J."/>
            <person name="Ignacio Espinoza J.C."/>
            <person name="Zayed A."/>
            <person name="Singleton C.M."/>
            <person name="Boyd J."/>
            <person name="Li Y.-F."/>
            <person name="Purvine S."/>
            <person name="Maughan H."/>
            <person name="Hodgkins S.B."/>
            <person name="Anderson D."/>
            <person name="Sederholm M."/>
            <person name="Temperton B."/>
            <person name="Saleska S.R."/>
            <person name="Tyson G.W."/>
            <person name="Rich V.I."/>
        </authorList>
    </citation>
    <scope>NUCLEOTIDE SEQUENCE [LARGE SCALE GENOMIC DNA]</scope>
    <source>
        <strain evidence="2 4">SMC2</strain>
        <strain evidence="3 5">SMC3</strain>
    </source>
</reference>
<dbReference type="InterPro" id="IPR014538">
    <property type="entry name" value="UCP028063_topo_Znf"/>
</dbReference>
<dbReference type="EMBL" id="QXIX01000030">
    <property type="protein sequence ID" value="RIE14307.1"/>
    <property type="molecule type" value="Genomic_DNA"/>
</dbReference>
<dbReference type="Proteomes" id="UP000265724">
    <property type="component" value="Unassembled WGS sequence"/>
</dbReference>
<evidence type="ECO:0000313" key="2">
    <source>
        <dbReference type="EMBL" id="RIE14307.1"/>
    </source>
</evidence>
<gene>
    <name evidence="2" type="ORF">SMC2_02890</name>
    <name evidence="3" type="ORF">SMC3_01400</name>
</gene>
<dbReference type="Pfam" id="PF10881">
    <property type="entry name" value="DUF2726"/>
    <property type="match status" value="1"/>
</dbReference>
<evidence type="ECO:0000313" key="4">
    <source>
        <dbReference type="Proteomes" id="UP000265724"/>
    </source>
</evidence>
<dbReference type="EMBL" id="QXIW01000007">
    <property type="protein sequence ID" value="RIE14757.1"/>
    <property type="molecule type" value="Genomic_DNA"/>
</dbReference>
<comment type="caution">
    <text evidence="3">The sequence shown here is derived from an EMBL/GenBank/DDBJ whole genome shotgun (WGS) entry which is preliminary data.</text>
</comment>
<proteinExistence type="predicted"/>
<evidence type="ECO:0000313" key="5">
    <source>
        <dbReference type="Proteomes" id="UP000266042"/>
    </source>
</evidence>
<feature type="domain" description="DUF2726" evidence="1">
    <location>
        <begin position="47"/>
        <end position="170"/>
    </location>
</feature>